<evidence type="ECO:0000313" key="1">
    <source>
        <dbReference type="EMBL" id="MFD1929345.1"/>
    </source>
</evidence>
<organism evidence="1 2">
    <name type="scientific">Sporosarcina siberiensis</name>
    <dbReference type="NCBI Taxonomy" id="1365606"/>
    <lineage>
        <taxon>Bacteria</taxon>
        <taxon>Bacillati</taxon>
        <taxon>Bacillota</taxon>
        <taxon>Bacilli</taxon>
        <taxon>Bacillales</taxon>
        <taxon>Caryophanaceae</taxon>
        <taxon>Sporosarcina</taxon>
    </lineage>
</organism>
<protein>
    <submittedName>
        <fullName evidence="1">Uncharacterized protein</fullName>
    </submittedName>
</protein>
<dbReference type="Proteomes" id="UP001597218">
    <property type="component" value="Unassembled WGS sequence"/>
</dbReference>
<accession>A0ABW4SIK2</accession>
<sequence>MNQLEKDVIRMELQIGQLIRIVAHLNERVLELENNANHQNSFFLNTVREKRTPENI</sequence>
<proteinExistence type="predicted"/>
<dbReference type="EMBL" id="JBHUGI010000034">
    <property type="protein sequence ID" value="MFD1929345.1"/>
    <property type="molecule type" value="Genomic_DNA"/>
</dbReference>
<dbReference type="RefSeq" id="WP_381539399.1">
    <property type="nucleotide sequence ID" value="NZ_JBHUGI010000034.1"/>
</dbReference>
<name>A0ABW4SIK2_9BACL</name>
<comment type="caution">
    <text evidence="1">The sequence shown here is derived from an EMBL/GenBank/DDBJ whole genome shotgun (WGS) entry which is preliminary data.</text>
</comment>
<keyword evidence="2" id="KW-1185">Reference proteome</keyword>
<gene>
    <name evidence="1" type="ORF">ACFSFY_14985</name>
</gene>
<evidence type="ECO:0000313" key="2">
    <source>
        <dbReference type="Proteomes" id="UP001597218"/>
    </source>
</evidence>
<reference evidence="2" key="1">
    <citation type="journal article" date="2019" name="Int. J. Syst. Evol. Microbiol.">
        <title>The Global Catalogue of Microorganisms (GCM) 10K type strain sequencing project: providing services to taxonomists for standard genome sequencing and annotation.</title>
        <authorList>
            <consortium name="The Broad Institute Genomics Platform"/>
            <consortium name="The Broad Institute Genome Sequencing Center for Infectious Disease"/>
            <person name="Wu L."/>
            <person name="Ma J."/>
        </authorList>
    </citation>
    <scope>NUCLEOTIDE SEQUENCE [LARGE SCALE GENOMIC DNA]</scope>
    <source>
        <strain evidence="2">CGMCC 4.7177</strain>
    </source>
</reference>